<comment type="caution">
    <text evidence="4">The sequence shown here is derived from an EMBL/GenBank/DDBJ whole genome shotgun (WGS) entry which is preliminary data.</text>
</comment>
<feature type="transmembrane region" description="Helical" evidence="3">
    <location>
        <begin position="193"/>
        <end position="216"/>
    </location>
</feature>
<reference evidence="4 5" key="1">
    <citation type="submission" date="2022-05" db="EMBL/GenBank/DDBJ databases">
        <authorList>
            <consortium name="Genoscope - CEA"/>
            <person name="William W."/>
        </authorList>
    </citation>
    <scope>NUCLEOTIDE SEQUENCE [LARGE SCALE GENOMIC DNA]</scope>
</reference>
<keyword evidence="5" id="KW-1185">Reference proteome</keyword>
<evidence type="ECO:0000256" key="2">
    <source>
        <dbReference type="SAM" id="MobiDB-lite"/>
    </source>
</evidence>
<evidence type="ECO:0000313" key="5">
    <source>
        <dbReference type="Proteomes" id="UP001159427"/>
    </source>
</evidence>
<gene>
    <name evidence="4" type="ORF">PEVE_00026829</name>
</gene>
<feature type="transmembrane region" description="Helical" evidence="3">
    <location>
        <begin position="149"/>
        <end position="172"/>
    </location>
</feature>
<accession>A0ABN8MCV2</accession>
<dbReference type="Proteomes" id="UP001159427">
    <property type="component" value="Unassembled WGS sequence"/>
</dbReference>
<keyword evidence="3" id="KW-0472">Membrane</keyword>
<proteinExistence type="predicted"/>
<feature type="coiled-coil region" evidence="1">
    <location>
        <begin position="108"/>
        <end position="142"/>
    </location>
</feature>
<protein>
    <submittedName>
        <fullName evidence="4">Uncharacterized protein</fullName>
    </submittedName>
</protein>
<keyword evidence="3" id="KW-1133">Transmembrane helix</keyword>
<evidence type="ECO:0000256" key="1">
    <source>
        <dbReference type="SAM" id="Coils"/>
    </source>
</evidence>
<feature type="non-terminal residue" evidence="4">
    <location>
        <position position="232"/>
    </location>
</feature>
<keyword evidence="1" id="KW-0175">Coiled coil</keyword>
<feature type="region of interest" description="Disordered" evidence="2">
    <location>
        <begin position="1"/>
        <end position="37"/>
    </location>
</feature>
<dbReference type="EMBL" id="CALNXI010000365">
    <property type="protein sequence ID" value="CAH3025654.1"/>
    <property type="molecule type" value="Genomic_DNA"/>
</dbReference>
<keyword evidence="3" id="KW-0812">Transmembrane</keyword>
<evidence type="ECO:0000256" key="3">
    <source>
        <dbReference type="SAM" id="Phobius"/>
    </source>
</evidence>
<organism evidence="4 5">
    <name type="scientific">Porites evermanni</name>
    <dbReference type="NCBI Taxonomy" id="104178"/>
    <lineage>
        <taxon>Eukaryota</taxon>
        <taxon>Metazoa</taxon>
        <taxon>Cnidaria</taxon>
        <taxon>Anthozoa</taxon>
        <taxon>Hexacorallia</taxon>
        <taxon>Scleractinia</taxon>
        <taxon>Fungiina</taxon>
        <taxon>Poritidae</taxon>
        <taxon>Porites</taxon>
    </lineage>
</organism>
<sequence>MNEESPLIPLEERSDDDDRNTTQPFQPGASSTPGPSGECYLMHTTTMNRTPERRHIQETSFIRAIPHALGQSRHERIAQNQEGVDRCNAEIGANEDIANNGNEQPEIRERAREKVEEERQNVAALEEQNEKLREKFPFRESETEIFKKYGFTVTAIVFAAGVTIGAVIGVLTKALKKLGKGIGNGLQTIGKKIGSLLPGLISSIVSFIFKAAGQAISFLAEHTWLLILAVSL</sequence>
<feature type="compositionally biased region" description="Polar residues" evidence="2">
    <location>
        <begin position="21"/>
        <end position="34"/>
    </location>
</feature>
<evidence type="ECO:0000313" key="4">
    <source>
        <dbReference type="EMBL" id="CAH3025654.1"/>
    </source>
</evidence>
<name>A0ABN8MCV2_9CNID</name>